<evidence type="ECO:0000256" key="7">
    <source>
        <dbReference type="ARBA" id="ARBA00022723"/>
    </source>
</evidence>
<evidence type="ECO:0000256" key="9">
    <source>
        <dbReference type="ARBA" id="ARBA00023235"/>
    </source>
</evidence>
<evidence type="ECO:0000256" key="3">
    <source>
        <dbReference type="ARBA" id="ARBA00009736"/>
    </source>
</evidence>
<dbReference type="InterPro" id="IPR036412">
    <property type="entry name" value="HAD-like_sf"/>
</dbReference>
<dbReference type="NCBIfam" id="TIGR01484">
    <property type="entry name" value="HAD-SF-IIB"/>
    <property type="match status" value="1"/>
</dbReference>
<evidence type="ECO:0000256" key="11">
    <source>
        <dbReference type="PIRSR" id="PIRSR605002-2"/>
    </source>
</evidence>
<keyword evidence="7 12" id="KW-0479">Metal-binding</keyword>
<dbReference type="PANTHER" id="PTHR10466:SF0">
    <property type="entry name" value="PHOSPHOMANNOMUTASE"/>
    <property type="match status" value="1"/>
</dbReference>
<organism evidence="14 15">
    <name type="scientific">Diatraea saccharalis</name>
    <name type="common">sugarcane borer</name>
    <dbReference type="NCBI Taxonomy" id="40085"/>
    <lineage>
        <taxon>Eukaryota</taxon>
        <taxon>Metazoa</taxon>
        <taxon>Ecdysozoa</taxon>
        <taxon>Arthropoda</taxon>
        <taxon>Hexapoda</taxon>
        <taxon>Insecta</taxon>
        <taxon>Pterygota</taxon>
        <taxon>Neoptera</taxon>
        <taxon>Endopterygota</taxon>
        <taxon>Lepidoptera</taxon>
        <taxon>Glossata</taxon>
        <taxon>Ditrysia</taxon>
        <taxon>Pyraloidea</taxon>
        <taxon>Crambidae</taxon>
        <taxon>Crambinae</taxon>
        <taxon>Diatraea</taxon>
    </lineage>
</organism>
<comment type="similarity">
    <text evidence="3 13">Belongs to the eukaryotic PMM family.</text>
</comment>
<accession>A0A9N9QZ11</accession>
<feature type="binding site" evidence="12">
    <location>
        <position position="229"/>
    </location>
    <ligand>
        <name>Mg(2+)</name>
        <dbReference type="ChEBI" id="CHEBI:18420"/>
        <label>1</label>
    </ligand>
</feature>
<dbReference type="Proteomes" id="UP001153714">
    <property type="component" value="Chromosome 15"/>
</dbReference>
<dbReference type="EC" id="5.4.2.8" evidence="5 13"/>
<dbReference type="AlphaFoldDB" id="A0A9N9QZ11"/>
<dbReference type="PANTHER" id="PTHR10466">
    <property type="entry name" value="PHOSPHOMANNOMUTASE"/>
    <property type="match status" value="1"/>
</dbReference>
<sequence length="250" mass="28704">MSMVRKKVLYLFDVDGTLTKPRQVIEEEMTRFLLEDLKPRVAVALVSGSDYSKIVEQMGGEQVTNQFDYVFCENGLMHFHNGELKSKQSILNHMGEQKLQKLINFALRYLSDIELPVKRGNFVEFRTGMINLCPVGRSCNQAERDQFSAYDSKNKIREKFVTALRNEFPDYGLTFAIGGQISIDVFPTGWDKTYCLNHIADANYDEIHFFGDKTEKGGNDYEIFIDQRTIGHKVTSPQNTKEVVMKCLNI</sequence>
<dbReference type="InterPro" id="IPR006379">
    <property type="entry name" value="HAD-SF_hydro_IIB"/>
</dbReference>
<feature type="binding site" evidence="11">
    <location>
        <position position="184"/>
    </location>
    <ligand>
        <name>alpha-D-mannose 1-phosphate</name>
        <dbReference type="ChEBI" id="CHEBI:58409"/>
    </ligand>
</feature>
<evidence type="ECO:0000256" key="6">
    <source>
        <dbReference type="ARBA" id="ARBA00022490"/>
    </source>
</evidence>
<feature type="binding site" evidence="11">
    <location>
        <position position="144"/>
    </location>
    <ligand>
        <name>alpha-D-mannose 1-phosphate</name>
        <dbReference type="ChEBI" id="CHEBI:58409"/>
    </ligand>
</feature>
<evidence type="ECO:0000256" key="13">
    <source>
        <dbReference type="RuleBase" id="RU361118"/>
    </source>
</evidence>
<dbReference type="Gene3D" id="3.30.1240.20">
    <property type="match status" value="1"/>
</dbReference>
<feature type="binding site" evidence="11">
    <location>
        <position position="137"/>
    </location>
    <ligand>
        <name>alpha-D-mannose 1-phosphate</name>
        <dbReference type="ChEBI" id="CHEBI:58409"/>
    </ligand>
</feature>
<protein>
    <recommendedName>
        <fullName evidence="5 13">Phosphomannomutase</fullName>
        <ecNumber evidence="5 13">5.4.2.8</ecNumber>
    </recommendedName>
</protein>
<dbReference type="EMBL" id="OU893346">
    <property type="protein sequence ID" value="CAG9786421.1"/>
    <property type="molecule type" value="Genomic_DNA"/>
</dbReference>
<dbReference type="InterPro" id="IPR043169">
    <property type="entry name" value="PMM_cap"/>
</dbReference>
<evidence type="ECO:0000313" key="14">
    <source>
        <dbReference type="EMBL" id="CAG9786421.1"/>
    </source>
</evidence>
<reference evidence="14" key="1">
    <citation type="submission" date="2021-12" db="EMBL/GenBank/DDBJ databases">
        <authorList>
            <person name="King R."/>
        </authorList>
    </citation>
    <scope>NUCLEOTIDE SEQUENCE</scope>
</reference>
<proteinExistence type="inferred from homology"/>
<feature type="binding site" evidence="12">
    <location>
        <position position="15"/>
    </location>
    <ligand>
        <name>Mg(2+)</name>
        <dbReference type="ChEBI" id="CHEBI:18420"/>
        <label>1</label>
    </ligand>
</feature>
<dbReference type="SUPFAM" id="SSF56784">
    <property type="entry name" value="HAD-like"/>
    <property type="match status" value="1"/>
</dbReference>
<evidence type="ECO:0000256" key="4">
    <source>
        <dbReference type="ARBA" id="ARBA00011738"/>
    </source>
</evidence>
<dbReference type="Gene3D" id="3.40.50.1000">
    <property type="entry name" value="HAD superfamily/HAD-like"/>
    <property type="match status" value="1"/>
</dbReference>
<dbReference type="SFLD" id="SFLDF00445">
    <property type="entry name" value="alpha-phosphomannomutase"/>
    <property type="match status" value="1"/>
</dbReference>
<comment type="cofactor">
    <cofactor evidence="12">
        <name>Mg(2+)</name>
        <dbReference type="ChEBI" id="CHEBI:18420"/>
    </cofactor>
</comment>
<dbReference type="GO" id="GO:0004615">
    <property type="term" value="F:phosphomannomutase activity"/>
    <property type="evidence" value="ECO:0007669"/>
    <property type="project" value="UniProtKB-EC"/>
</dbReference>
<evidence type="ECO:0000256" key="10">
    <source>
        <dbReference type="PIRSR" id="PIRSR605002-1"/>
    </source>
</evidence>
<comment type="subunit">
    <text evidence="4 13">Homodimer.</text>
</comment>
<evidence type="ECO:0000256" key="1">
    <source>
        <dbReference type="ARBA" id="ARBA00004496"/>
    </source>
</evidence>
<keyword evidence="9 13" id="KW-0413">Isomerase</keyword>
<comment type="pathway">
    <text evidence="2 13">Nucleotide-sugar biosynthesis; GDP-alpha-D-mannose biosynthesis; alpha-D-mannose 1-phosphate from D-fructose 6-phosphate: step 2/2.</text>
</comment>
<dbReference type="GO" id="GO:0006013">
    <property type="term" value="P:mannose metabolic process"/>
    <property type="evidence" value="ECO:0007669"/>
    <property type="project" value="TreeGrafter"/>
</dbReference>
<evidence type="ECO:0000256" key="5">
    <source>
        <dbReference type="ARBA" id="ARBA00012730"/>
    </source>
</evidence>
<evidence type="ECO:0000256" key="2">
    <source>
        <dbReference type="ARBA" id="ARBA00004699"/>
    </source>
</evidence>
<dbReference type="FunFam" id="3.30.1240.20:FF:000001">
    <property type="entry name" value="Phosphomannomutase"/>
    <property type="match status" value="1"/>
</dbReference>
<dbReference type="InterPro" id="IPR023214">
    <property type="entry name" value="HAD_sf"/>
</dbReference>
<evidence type="ECO:0000256" key="8">
    <source>
        <dbReference type="ARBA" id="ARBA00022842"/>
    </source>
</evidence>
<comment type="function">
    <text evidence="13">Involved in the synthesis of the GDP-mannose and dolichol-phosphate-mannose required for a number of critical mannosyl transfer reactions.</text>
</comment>
<comment type="subcellular location">
    <subcellularLocation>
        <location evidence="1 13">Cytoplasm</location>
    </subcellularLocation>
</comment>
<reference evidence="14" key="2">
    <citation type="submission" date="2022-10" db="EMBL/GenBank/DDBJ databases">
        <authorList>
            <consortium name="ENA_rothamsted_submissions"/>
            <consortium name="culmorum"/>
            <person name="King R."/>
        </authorList>
    </citation>
    <scope>NUCLEOTIDE SEQUENCE</scope>
</reference>
<feature type="active site" description="Nucleophile" evidence="10">
    <location>
        <position position="13"/>
    </location>
</feature>
<comment type="catalytic activity">
    <reaction evidence="13">
        <text>alpha-D-mannose 1-phosphate = D-mannose 6-phosphate</text>
        <dbReference type="Rhea" id="RHEA:11140"/>
        <dbReference type="ChEBI" id="CHEBI:58409"/>
        <dbReference type="ChEBI" id="CHEBI:58735"/>
        <dbReference type="EC" id="5.4.2.8"/>
    </reaction>
</comment>
<dbReference type="GO" id="GO:0006487">
    <property type="term" value="P:protein N-linked glycosylation"/>
    <property type="evidence" value="ECO:0007669"/>
    <property type="project" value="TreeGrafter"/>
</dbReference>
<dbReference type="SFLD" id="SFLDS00003">
    <property type="entry name" value="Haloacid_Dehalogenase"/>
    <property type="match status" value="1"/>
</dbReference>
<dbReference type="SFLD" id="SFLDG01140">
    <property type="entry name" value="C2.B:_Phosphomannomutase_and_P"/>
    <property type="match status" value="1"/>
</dbReference>
<evidence type="ECO:0000313" key="15">
    <source>
        <dbReference type="Proteomes" id="UP001153714"/>
    </source>
</evidence>
<name>A0A9N9QZ11_9NEOP</name>
<dbReference type="Pfam" id="PF03332">
    <property type="entry name" value="PMM"/>
    <property type="match status" value="1"/>
</dbReference>
<feature type="binding site" evidence="11">
    <location>
        <position position="182"/>
    </location>
    <ligand>
        <name>alpha-D-mannose 1-phosphate</name>
        <dbReference type="ChEBI" id="CHEBI:58409"/>
    </ligand>
</feature>
<keyword evidence="15" id="KW-1185">Reference proteome</keyword>
<dbReference type="GO" id="GO:0009298">
    <property type="term" value="P:GDP-mannose biosynthetic process"/>
    <property type="evidence" value="ECO:0007669"/>
    <property type="project" value="InterPro"/>
</dbReference>
<feature type="binding site" evidence="11">
    <location>
        <position position="126"/>
    </location>
    <ligand>
        <name>alpha-D-mannose 1-phosphate</name>
        <dbReference type="ChEBI" id="CHEBI:58409"/>
    </ligand>
</feature>
<dbReference type="CDD" id="cd02585">
    <property type="entry name" value="HAD_PMM"/>
    <property type="match status" value="1"/>
</dbReference>
<feature type="binding site" evidence="12">
    <location>
        <position position="13"/>
    </location>
    <ligand>
        <name>Mg(2+)</name>
        <dbReference type="ChEBI" id="CHEBI:18420"/>
        <label>1</label>
    </ligand>
</feature>
<dbReference type="InterPro" id="IPR005002">
    <property type="entry name" value="PMM"/>
</dbReference>
<feature type="binding site" evidence="11">
    <location>
        <position position="22"/>
    </location>
    <ligand>
        <name>alpha-D-mannose 1-phosphate</name>
        <dbReference type="ChEBI" id="CHEBI:58409"/>
    </ligand>
</feature>
<feature type="binding site" evidence="12">
    <location>
        <position position="224"/>
    </location>
    <ligand>
        <name>Mg(2+)</name>
        <dbReference type="ChEBI" id="CHEBI:18420"/>
        <label>1</label>
    </ligand>
</feature>
<dbReference type="SFLD" id="SFLDG01143">
    <property type="entry name" value="C2.B.3:_Phosphomannomutase_Lik"/>
    <property type="match status" value="1"/>
</dbReference>
<keyword evidence="6 13" id="KW-0963">Cytoplasm</keyword>
<keyword evidence="8 12" id="KW-0460">Magnesium</keyword>
<feature type="binding site" evidence="12">
    <location>
        <position position="226"/>
    </location>
    <ligand>
        <name>Mg(2+)</name>
        <dbReference type="ChEBI" id="CHEBI:18420"/>
        <label>1</label>
    </ligand>
</feature>
<dbReference type="GO" id="GO:0046872">
    <property type="term" value="F:metal ion binding"/>
    <property type="evidence" value="ECO:0007669"/>
    <property type="project" value="UniProtKB-KW"/>
</dbReference>
<dbReference type="OrthoDB" id="10264771at2759"/>
<dbReference type="GO" id="GO:0005829">
    <property type="term" value="C:cytosol"/>
    <property type="evidence" value="ECO:0007669"/>
    <property type="project" value="TreeGrafter"/>
</dbReference>
<evidence type="ECO:0000256" key="12">
    <source>
        <dbReference type="PIRSR" id="PIRSR605002-3"/>
    </source>
</evidence>
<gene>
    <name evidence="14" type="ORF">DIATSA_LOCUS4372</name>
</gene>
<feature type="binding site" evidence="12">
    <location>
        <position position="212"/>
    </location>
    <ligand>
        <name>Mg(2+)</name>
        <dbReference type="ChEBI" id="CHEBI:18420"/>
        <label>1</label>
    </ligand>
</feature>
<feature type="active site" description="Proton donor/acceptor" evidence="10">
    <location>
        <position position="15"/>
    </location>
</feature>